<dbReference type="InterPro" id="IPR050330">
    <property type="entry name" value="Bact_OuterMem_StrucFunc"/>
</dbReference>
<dbReference type="Pfam" id="PF00691">
    <property type="entry name" value="OmpA"/>
    <property type="match status" value="1"/>
</dbReference>
<reference evidence="6 7" key="1">
    <citation type="submission" date="2016-10" db="EMBL/GenBank/DDBJ databases">
        <authorList>
            <person name="de Groot N.N."/>
        </authorList>
    </citation>
    <scope>NUCLEOTIDE SEQUENCE [LARGE SCALE GENOMIC DNA]</scope>
    <source>
        <strain evidence="6 7">DSM 24956</strain>
    </source>
</reference>
<gene>
    <name evidence="6" type="ORF">SAMN05444411_1153</name>
</gene>
<dbReference type="InterPro" id="IPR036737">
    <property type="entry name" value="OmpA-like_sf"/>
</dbReference>
<dbReference type="PRINTS" id="PR01021">
    <property type="entry name" value="OMPADOMAIN"/>
</dbReference>
<dbReference type="InterPro" id="IPR011042">
    <property type="entry name" value="6-blade_b-propeller_TolB-like"/>
</dbReference>
<dbReference type="STRING" id="762486.SAMN05444411_1153"/>
<organism evidence="6 7">
    <name type="scientific">Lutibacter oricola</name>
    <dbReference type="NCBI Taxonomy" id="762486"/>
    <lineage>
        <taxon>Bacteria</taxon>
        <taxon>Pseudomonadati</taxon>
        <taxon>Bacteroidota</taxon>
        <taxon>Flavobacteriia</taxon>
        <taxon>Flavobacteriales</taxon>
        <taxon>Flavobacteriaceae</taxon>
        <taxon>Lutibacter</taxon>
    </lineage>
</organism>
<keyword evidence="7" id="KW-1185">Reference proteome</keyword>
<comment type="subcellular location">
    <subcellularLocation>
        <location evidence="1">Cell outer membrane</location>
    </subcellularLocation>
</comment>
<dbReference type="Gene3D" id="2.60.40.10">
    <property type="entry name" value="Immunoglobulins"/>
    <property type="match status" value="1"/>
</dbReference>
<dbReference type="GO" id="GO:0009279">
    <property type="term" value="C:cell outer membrane"/>
    <property type="evidence" value="ECO:0007669"/>
    <property type="project" value="UniProtKB-SubCell"/>
</dbReference>
<dbReference type="RefSeq" id="WP_090126348.1">
    <property type="nucleotide sequence ID" value="NZ_FNNJ01000015.1"/>
</dbReference>
<dbReference type="InterPro" id="IPR011659">
    <property type="entry name" value="WD40"/>
</dbReference>
<dbReference type="AlphaFoldDB" id="A0A1H3GLV3"/>
<dbReference type="InterPro" id="IPR008969">
    <property type="entry name" value="CarboxyPept-like_regulatory"/>
</dbReference>
<accession>A0A1H3GLV3</accession>
<dbReference type="Gene3D" id="2.120.10.30">
    <property type="entry name" value="TolB, C-terminal domain"/>
    <property type="match status" value="1"/>
</dbReference>
<dbReference type="InterPro" id="IPR006665">
    <property type="entry name" value="OmpA-like"/>
</dbReference>
<dbReference type="SUPFAM" id="SSF49464">
    <property type="entry name" value="Carboxypeptidase regulatory domain-like"/>
    <property type="match status" value="1"/>
</dbReference>
<keyword evidence="2 4" id="KW-0472">Membrane</keyword>
<dbReference type="SUPFAM" id="SSF48452">
    <property type="entry name" value="TPR-like"/>
    <property type="match status" value="1"/>
</dbReference>
<dbReference type="Gene3D" id="3.30.1330.60">
    <property type="entry name" value="OmpA-like domain"/>
    <property type="match status" value="1"/>
</dbReference>
<dbReference type="SUPFAM" id="SSF103088">
    <property type="entry name" value="OmpA-like"/>
    <property type="match status" value="1"/>
</dbReference>
<dbReference type="SUPFAM" id="SSF82171">
    <property type="entry name" value="DPP6 N-terminal domain-like"/>
    <property type="match status" value="1"/>
</dbReference>
<dbReference type="Proteomes" id="UP000199595">
    <property type="component" value="Unassembled WGS sequence"/>
</dbReference>
<keyword evidence="3" id="KW-0998">Cell outer membrane</keyword>
<dbReference type="OrthoDB" id="9809364at2"/>
<evidence type="ECO:0000256" key="1">
    <source>
        <dbReference type="ARBA" id="ARBA00004442"/>
    </source>
</evidence>
<dbReference type="EMBL" id="FNNJ01000015">
    <property type="protein sequence ID" value="SDY04303.1"/>
    <property type="molecule type" value="Genomic_DNA"/>
</dbReference>
<dbReference type="PANTHER" id="PTHR30329">
    <property type="entry name" value="STATOR ELEMENT OF FLAGELLAR MOTOR COMPLEX"/>
    <property type="match status" value="1"/>
</dbReference>
<evidence type="ECO:0000256" key="4">
    <source>
        <dbReference type="PROSITE-ProRule" id="PRU00473"/>
    </source>
</evidence>
<protein>
    <submittedName>
        <fullName evidence="6">WD40-like Beta Propeller Repeat</fullName>
    </submittedName>
</protein>
<dbReference type="PANTHER" id="PTHR30329:SF21">
    <property type="entry name" value="LIPOPROTEIN YIAD-RELATED"/>
    <property type="match status" value="1"/>
</dbReference>
<evidence type="ECO:0000313" key="6">
    <source>
        <dbReference type="EMBL" id="SDY04303.1"/>
    </source>
</evidence>
<evidence type="ECO:0000313" key="7">
    <source>
        <dbReference type="Proteomes" id="UP000199595"/>
    </source>
</evidence>
<feature type="domain" description="OmpA-like" evidence="5">
    <location>
        <begin position="513"/>
        <end position="635"/>
    </location>
</feature>
<evidence type="ECO:0000256" key="3">
    <source>
        <dbReference type="ARBA" id="ARBA00023237"/>
    </source>
</evidence>
<dbReference type="InterPro" id="IPR011990">
    <property type="entry name" value="TPR-like_helical_dom_sf"/>
</dbReference>
<evidence type="ECO:0000259" key="5">
    <source>
        <dbReference type="PROSITE" id="PS51123"/>
    </source>
</evidence>
<name>A0A1H3GLV3_9FLAO</name>
<dbReference type="InterPro" id="IPR006664">
    <property type="entry name" value="OMP_bac"/>
</dbReference>
<proteinExistence type="predicted"/>
<dbReference type="CDD" id="cd07185">
    <property type="entry name" value="OmpA_C-like"/>
    <property type="match status" value="1"/>
</dbReference>
<sequence length="635" mass="72170">MKKIVTISFIIIFSLGFSQEKYEVGNLLFDKMEYKEAAKIFESQFENGDKSMVVLEKIGDAYYFSTEMNLANKWYGKLISTYGKAVSPKYFYRYAQSYIGIGKVNQGKKWMMKFSKKDYKANLDSVGVVQEYSEYSLKNISINTMYSEFGPTYYNDKLIFSSAKDSNYFKASSNVKQLPFLNFYIGNLGPDKTDVISSKEFSTKINSKLNEATLCFSKDLKKVYYTGNSITGNKNSNVDKKLKIYSATAKQNNNGEIEWKSIKELPFNNDNYSVGHPAISPDGKKIYFVSDMPGTIGGADIFVVDILPNDNYSKPKNLGPTINTFGKEMFPFVTENKLYFSSNSHNGLGGLDVFESEYLNSTFNSPKNLGEPLNSSFDDFSFIIKEDLSTGFVCSNRTSGKGDDDIYFFERTKAGICKQFISGYISNNITGERITNAKISLFSKKGDKLKEVVSDANGNYKFQQEFVCNNNYLLKVERIGYKNGEKLFSINKSLSEIIVPIGLDRIHELIVEENGLLKIKIGAIYFDLNKWDIRQDAALEFDKIVSLMNEYPKMIIDIESHTDSRGQDKLNLILSRKRAKAAKDYIIFKGIDASRIRNAEGFGETQLMNKCQNGKRCSESMHQLNRRSEFIILKI</sequence>
<dbReference type="InterPro" id="IPR013783">
    <property type="entry name" value="Ig-like_fold"/>
</dbReference>
<dbReference type="Pfam" id="PF07676">
    <property type="entry name" value="PD40"/>
    <property type="match status" value="1"/>
</dbReference>
<dbReference type="PROSITE" id="PS51123">
    <property type="entry name" value="OMPA_2"/>
    <property type="match status" value="1"/>
</dbReference>
<evidence type="ECO:0000256" key="2">
    <source>
        <dbReference type="ARBA" id="ARBA00023136"/>
    </source>
</evidence>